<dbReference type="InterPro" id="IPR030678">
    <property type="entry name" value="Peptide/Ni-bd"/>
</dbReference>
<keyword evidence="2" id="KW-0813">Transport</keyword>
<keyword evidence="3" id="KW-0732">Signal</keyword>
<dbReference type="InterPro" id="IPR039424">
    <property type="entry name" value="SBP_5"/>
</dbReference>
<evidence type="ECO:0000256" key="2">
    <source>
        <dbReference type="ARBA" id="ARBA00022448"/>
    </source>
</evidence>
<dbReference type="PANTHER" id="PTHR30290">
    <property type="entry name" value="PERIPLASMIC BINDING COMPONENT OF ABC TRANSPORTER"/>
    <property type="match status" value="1"/>
</dbReference>
<evidence type="ECO:0000259" key="4">
    <source>
        <dbReference type="Pfam" id="PF00496"/>
    </source>
</evidence>
<dbReference type="PANTHER" id="PTHR30290:SF9">
    <property type="entry name" value="OLIGOPEPTIDE-BINDING PROTEIN APPA"/>
    <property type="match status" value="1"/>
</dbReference>
<dbReference type="InterPro" id="IPR006311">
    <property type="entry name" value="TAT_signal"/>
</dbReference>
<dbReference type="GO" id="GO:1904680">
    <property type="term" value="F:peptide transmembrane transporter activity"/>
    <property type="evidence" value="ECO:0007669"/>
    <property type="project" value="TreeGrafter"/>
</dbReference>
<dbReference type="SUPFAM" id="SSF53850">
    <property type="entry name" value="Periplasmic binding protein-like II"/>
    <property type="match status" value="1"/>
</dbReference>
<reference evidence="5" key="1">
    <citation type="submission" date="2018-05" db="EMBL/GenBank/DDBJ databases">
        <authorList>
            <person name="Lanie J.A."/>
            <person name="Ng W.-L."/>
            <person name="Kazmierczak K.M."/>
            <person name="Andrzejewski T.M."/>
            <person name="Davidsen T.M."/>
            <person name="Wayne K.J."/>
            <person name="Tettelin H."/>
            <person name="Glass J.I."/>
            <person name="Rusch D."/>
            <person name="Podicherti R."/>
            <person name="Tsui H.-C.T."/>
            <person name="Winkler M.E."/>
        </authorList>
    </citation>
    <scope>NUCLEOTIDE SEQUENCE</scope>
</reference>
<dbReference type="AlphaFoldDB" id="A0A381T8M9"/>
<proteinExistence type="inferred from homology"/>
<dbReference type="PROSITE" id="PS51318">
    <property type="entry name" value="TAT"/>
    <property type="match status" value="1"/>
</dbReference>
<gene>
    <name evidence="5" type="ORF">METZ01_LOCUS65379</name>
</gene>
<evidence type="ECO:0000313" key="5">
    <source>
        <dbReference type="EMBL" id="SVA12525.1"/>
    </source>
</evidence>
<dbReference type="CDD" id="cd00995">
    <property type="entry name" value="PBP2_NikA_DppA_OppA_like"/>
    <property type="match status" value="1"/>
</dbReference>
<dbReference type="PIRSF" id="PIRSF002741">
    <property type="entry name" value="MppA"/>
    <property type="match status" value="1"/>
</dbReference>
<evidence type="ECO:0000256" key="1">
    <source>
        <dbReference type="ARBA" id="ARBA00005695"/>
    </source>
</evidence>
<dbReference type="Pfam" id="PF00496">
    <property type="entry name" value="SBP_bac_5"/>
    <property type="match status" value="1"/>
</dbReference>
<dbReference type="InterPro" id="IPR000914">
    <property type="entry name" value="SBP_5_dom"/>
</dbReference>
<name>A0A381T8M9_9ZZZZ</name>
<dbReference type="Gene3D" id="3.10.105.10">
    <property type="entry name" value="Dipeptide-binding Protein, Domain 3"/>
    <property type="match status" value="1"/>
</dbReference>
<dbReference type="GO" id="GO:0015833">
    <property type="term" value="P:peptide transport"/>
    <property type="evidence" value="ECO:0007669"/>
    <property type="project" value="TreeGrafter"/>
</dbReference>
<dbReference type="Gene3D" id="3.40.190.10">
    <property type="entry name" value="Periplasmic binding protein-like II"/>
    <property type="match status" value="1"/>
</dbReference>
<organism evidence="5">
    <name type="scientific">marine metagenome</name>
    <dbReference type="NCBI Taxonomy" id="408172"/>
    <lineage>
        <taxon>unclassified sequences</taxon>
        <taxon>metagenomes</taxon>
        <taxon>ecological metagenomes</taxon>
    </lineage>
</organism>
<comment type="similarity">
    <text evidence="1">Belongs to the bacterial solute-binding protein 5 family.</text>
</comment>
<protein>
    <recommendedName>
        <fullName evidence="4">Solute-binding protein family 5 domain-containing protein</fullName>
    </recommendedName>
</protein>
<evidence type="ECO:0000256" key="3">
    <source>
        <dbReference type="ARBA" id="ARBA00022729"/>
    </source>
</evidence>
<dbReference type="GO" id="GO:0043190">
    <property type="term" value="C:ATP-binding cassette (ABC) transporter complex"/>
    <property type="evidence" value="ECO:0007669"/>
    <property type="project" value="InterPro"/>
</dbReference>
<accession>A0A381T8M9</accession>
<dbReference type="GO" id="GO:0042597">
    <property type="term" value="C:periplasmic space"/>
    <property type="evidence" value="ECO:0007669"/>
    <property type="project" value="UniProtKB-ARBA"/>
</dbReference>
<sequence length="595" mass="65541">MSSKKFINDPHALLQKELGDAYDFDRADPMAGLTAADMSGNKLTRRTVLRLMAASGTLSVASLLPGIFTPGTAQASGPSGGTLRCGWAGTPELPTLDPAQINMVLLFQVSSNVLSGLTHIDADLVSRGDLAESWEVTAGGTDYVFKLRQGVTFHNGDPFTADDVLYTYNRSKNPEKSIHSRVLNNVKSVEKIDAHTVRFKLGKPQASFLTKTLERASGRAMTIVSGNAIESMGTAQYGLTPVGTGPFKITEHTLGQGVVLEKFQDYYDPERPKLDKVIITPINEAEPLAAALEAGDIQLIGGNPVAPELVDRFVENPDIVVNEIAGPGFQSVWMNPWRDPFKVPDFSKPVSELMKEKGFKVRLAIAKGLDRERYIKQAQFGRAIPAYGTINPAMGYYFDKTLPETSGQKYDLEEARQLLADAGYPDGKGFPELHLICTATAKREVTVIANILKKNLNITVKPAVKDWPVLLEHFQKMDFDMLRVGSGGDYDPDDGIVDWMQTSSKFNGRKRDKEKMPFGFFSDPEVDALITEQSAMADIEKRRELIHKIDRLTSDKVASVFLYHPKDILVHHRSVNFPAVSRIPGLVDLDRTTIS</sequence>
<feature type="domain" description="Solute-binding protein family 5" evidence="4">
    <location>
        <begin position="128"/>
        <end position="506"/>
    </location>
</feature>
<dbReference type="EMBL" id="UINC01004195">
    <property type="protein sequence ID" value="SVA12525.1"/>
    <property type="molecule type" value="Genomic_DNA"/>
</dbReference>